<dbReference type="SUPFAM" id="SSF52980">
    <property type="entry name" value="Restriction endonuclease-like"/>
    <property type="match status" value="1"/>
</dbReference>
<evidence type="ECO:0000259" key="1">
    <source>
        <dbReference type="Pfam" id="PF03008"/>
    </source>
</evidence>
<dbReference type="PANTHER" id="PTHR34704">
    <property type="entry name" value="ATPASE"/>
    <property type="match status" value="1"/>
</dbReference>
<sequence>MKHLDIDDVFNFHIVFDEIVLSKAYYDVFEAIEGEIFANIKELKKRFEFDDELSEPMKKALLKLANSDRKRFSINKALPQILASKTFAKLLENGLIYIEKSREIRPVKAKNQKLKKSERRYIVQDKVHFTSHFTRFWFRFIQPNLAQLENGEFSSVMQTIKAEFYEYASLGFELLCAEFLRDRGVKNANSFWHKNIEIDLLGIGVNGIVVAEAKFRAKKVCKSILTLLLTKCERLGFVPNEVYLFSKSGFSKELENLGQKRVKLINLNQMTELLE</sequence>
<evidence type="ECO:0000313" key="2">
    <source>
        <dbReference type="EMBL" id="CAD7289158.1"/>
    </source>
</evidence>
<keyword evidence="3" id="KW-1185">Reference proteome</keyword>
<protein>
    <recommendedName>
        <fullName evidence="1">DUF234 domain-containing protein</fullName>
    </recommendedName>
</protein>
<proteinExistence type="predicted"/>
<dbReference type="InterPro" id="IPR004256">
    <property type="entry name" value="DUF234"/>
</dbReference>
<evidence type="ECO:0000313" key="3">
    <source>
        <dbReference type="Proteomes" id="UP000789359"/>
    </source>
</evidence>
<accession>A0ABM8Q8H9</accession>
<reference evidence="2 3" key="1">
    <citation type="submission" date="2020-11" db="EMBL/GenBank/DDBJ databases">
        <authorList>
            <person name="Peeters C."/>
        </authorList>
    </citation>
    <scope>NUCLEOTIDE SEQUENCE [LARGE SCALE GENOMIC DNA]</scope>
    <source>
        <strain evidence="2 3">LMG 8286</strain>
    </source>
</reference>
<feature type="domain" description="DUF234" evidence="1">
    <location>
        <begin position="137"/>
        <end position="220"/>
    </location>
</feature>
<dbReference type="Pfam" id="PF03008">
    <property type="entry name" value="DUF234"/>
    <property type="match status" value="1"/>
</dbReference>
<dbReference type="InterPro" id="IPR011335">
    <property type="entry name" value="Restrct_endonuc-II-like"/>
</dbReference>
<dbReference type="EMBL" id="CAJHOE010000006">
    <property type="protein sequence ID" value="CAD7289158.1"/>
    <property type="molecule type" value="Genomic_DNA"/>
</dbReference>
<dbReference type="Proteomes" id="UP000789359">
    <property type="component" value="Unassembled WGS sequence"/>
</dbReference>
<dbReference type="PANTHER" id="PTHR34704:SF1">
    <property type="entry name" value="ATPASE"/>
    <property type="match status" value="1"/>
</dbReference>
<organism evidence="2 3">
    <name type="scientific">Campylobacter suis</name>
    <dbReference type="NCBI Taxonomy" id="2790657"/>
    <lineage>
        <taxon>Bacteria</taxon>
        <taxon>Pseudomonadati</taxon>
        <taxon>Campylobacterota</taxon>
        <taxon>Epsilonproteobacteria</taxon>
        <taxon>Campylobacterales</taxon>
        <taxon>Campylobacteraceae</taxon>
        <taxon>Campylobacter</taxon>
    </lineage>
</organism>
<dbReference type="RefSeq" id="WP_230057420.1">
    <property type="nucleotide sequence ID" value="NZ_CAJHOE010000006.1"/>
</dbReference>
<comment type="caution">
    <text evidence="2">The sequence shown here is derived from an EMBL/GenBank/DDBJ whole genome shotgun (WGS) entry which is preliminary data.</text>
</comment>
<name>A0ABM8Q8H9_9BACT</name>
<gene>
    <name evidence="2" type="ORF">LMG8286_01680</name>
</gene>